<dbReference type="GO" id="GO:0009252">
    <property type="term" value="P:peptidoglycan biosynthetic process"/>
    <property type="evidence" value="ECO:0007669"/>
    <property type="project" value="UniProtKB-UniRule"/>
</dbReference>
<dbReference type="AlphaFoldDB" id="A0A1W1Y1X3"/>
<feature type="binding site" evidence="8">
    <location>
        <begin position="184"/>
        <end position="185"/>
    </location>
    <ligand>
        <name>substrate</name>
    </ligand>
</feature>
<dbReference type="FunFam" id="3.40.50.1860:FF:000002">
    <property type="entry name" value="Glutamate racemase"/>
    <property type="match status" value="1"/>
</dbReference>
<dbReference type="Pfam" id="PF01177">
    <property type="entry name" value="Asp_Glu_race"/>
    <property type="match status" value="1"/>
</dbReference>
<proteinExistence type="inferred from homology"/>
<comment type="similarity">
    <text evidence="8">Belongs to the aspartate/glutamate racemases family.</text>
</comment>
<dbReference type="Gene3D" id="3.40.50.1860">
    <property type="match status" value="2"/>
</dbReference>
<dbReference type="Proteomes" id="UP000243884">
    <property type="component" value="Unassembled WGS sequence"/>
</dbReference>
<dbReference type="PANTHER" id="PTHR21198">
    <property type="entry name" value="GLUTAMATE RACEMASE"/>
    <property type="match status" value="1"/>
</dbReference>
<dbReference type="STRING" id="371602.SAMN04487984_0046"/>
<feature type="binding site" evidence="8">
    <location>
        <begin position="41"/>
        <end position="42"/>
    </location>
    <ligand>
        <name>substrate</name>
    </ligand>
</feature>
<dbReference type="PROSITE" id="PS00924">
    <property type="entry name" value="ASP_GLU_RACEMASE_2"/>
    <property type="match status" value="1"/>
</dbReference>
<keyword evidence="3 8" id="KW-0133">Cell shape</keyword>
<dbReference type="GO" id="GO:0008360">
    <property type="term" value="P:regulation of cell shape"/>
    <property type="evidence" value="ECO:0007669"/>
    <property type="project" value="UniProtKB-KW"/>
</dbReference>
<comment type="catalytic activity">
    <reaction evidence="1 8">
        <text>L-glutamate = D-glutamate</text>
        <dbReference type="Rhea" id="RHEA:12813"/>
        <dbReference type="ChEBI" id="CHEBI:29985"/>
        <dbReference type="ChEBI" id="CHEBI:29986"/>
        <dbReference type="EC" id="5.1.1.3"/>
    </reaction>
</comment>
<dbReference type="EC" id="5.1.1.3" evidence="2 8"/>
<evidence type="ECO:0000256" key="3">
    <source>
        <dbReference type="ARBA" id="ARBA00022960"/>
    </source>
</evidence>
<dbReference type="NCBIfam" id="TIGR00067">
    <property type="entry name" value="glut_race"/>
    <property type="match status" value="1"/>
</dbReference>
<dbReference type="InterPro" id="IPR033134">
    <property type="entry name" value="Asp/Glu_racemase_AS_2"/>
</dbReference>
<dbReference type="PANTHER" id="PTHR21198:SF2">
    <property type="entry name" value="GLUTAMATE RACEMASE"/>
    <property type="match status" value="1"/>
</dbReference>
<keyword evidence="6 8" id="KW-0961">Cell wall biogenesis/degradation</keyword>
<organism evidence="9 10">
    <name type="scientific">Aerococcus suis</name>
    <dbReference type="NCBI Taxonomy" id="371602"/>
    <lineage>
        <taxon>Bacteria</taxon>
        <taxon>Bacillati</taxon>
        <taxon>Bacillota</taxon>
        <taxon>Bacilli</taxon>
        <taxon>Lactobacillales</taxon>
        <taxon>Aerococcaceae</taxon>
        <taxon>Aerococcus</taxon>
    </lineage>
</organism>
<feature type="binding site" evidence="8">
    <location>
        <begin position="9"/>
        <end position="10"/>
    </location>
    <ligand>
        <name>substrate</name>
    </ligand>
</feature>
<keyword evidence="4 8" id="KW-0573">Peptidoglycan synthesis</keyword>
<dbReference type="GO" id="GO:0042802">
    <property type="term" value="F:identical protein binding"/>
    <property type="evidence" value="ECO:0007669"/>
    <property type="project" value="UniProtKB-ARBA"/>
</dbReference>
<evidence type="ECO:0000256" key="7">
    <source>
        <dbReference type="ARBA" id="ARBA00070053"/>
    </source>
</evidence>
<accession>A0A1W1Y1X3</accession>
<dbReference type="InterPro" id="IPR015942">
    <property type="entry name" value="Asp/Glu/hydantoin_racemase"/>
</dbReference>
<feature type="active site" description="Proton donor/acceptor" evidence="8">
    <location>
        <position position="72"/>
    </location>
</feature>
<evidence type="ECO:0000256" key="1">
    <source>
        <dbReference type="ARBA" id="ARBA00001602"/>
    </source>
</evidence>
<dbReference type="PROSITE" id="PS00923">
    <property type="entry name" value="ASP_GLU_RACEMASE_1"/>
    <property type="match status" value="1"/>
</dbReference>
<dbReference type="InterPro" id="IPR001920">
    <property type="entry name" value="Asp/Glu_race"/>
</dbReference>
<feature type="active site" description="Proton donor/acceptor" evidence="8">
    <location>
        <position position="183"/>
    </location>
</feature>
<comment type="function">
    <text evidence="8">Provides the (R)-glutamate required for cell wall biosynthesis.</text>
</comment>
<protein>
    <recommendedName>
        <fullName evidence="7 8">Glutamate racemase</fullName>
        <ecNumber evidence="2 8">5.1.1.3</ecNumber>
    </recommendedName>
</protein>
<evidence type="ECO:0000313" key="9">
    <source>
        <dbReference type="EMBL" id="SMC30142.1"/>
    </source>
</evidence>
<reference evidence="10" key="1">
    <citation type="submission" date="2017-04" db="EMBL/GenBank/DDBJ databases">
        <authorList>
            <person name="Varghese N."/>
            <person name="Submissions S."/>
        </authorList>
    </citation>
    <scope>NUCLEOTIDE SEQUENCE [LARGE SCALE GENOMIC DNA]</scope>
    <source>
        <strain evidence="10">DSM 21500</strain>
    </source>
</reference>
<dbReference type="GO" id="GO:0071555">
    <property type="term" value="P:cell wall organization"/>
    <property type="evidence" value="ECO:0007669"/>
    <property type="project" value="UniProtKB-KW"/>
</dbReference>
<keyword evidence="10" id="KW-1185">Reference proteome</keyword>
<dbReference type="HAMAP" id="MF_00258">
    <property type="entry name" value="Glu_racemase"/>
    <property type="match status" value="1"/>
</dbReference>
<keyword evidence="5 8" id="KW-0413">Isomerase</keyword>
<feature type="binding site" evidence="8">
    <location>
        <begin position="73"/>
        <end position="74"/>
    </location>
    <ligand>
        <name>substrate</name>
    </ligand>
</feature>
<dbReference type="InterPro" id="IPR018187">
    <property type="entry name" value="Asp/Glu_racemase_AS_1"/>
</dbReference>
<gene>
    <name evidence="8" type="primary">murI</name>
    <name evidence="9" type="ORF">SAMN04487984_0046</name>
</gene>
<dbReference type="SUPFAM" id="SSF53681">
    <property type="entry name" value="Aspartate/glutamate racemase"/>
    <property type="match status" value="2"/>
</dbReference>
<dbReference type="EMBL" id="FWXK01000001">
    <property type="protein sequence ID" value="SMC30142.1"/>
    <property type="molecule type" value="Genomic_DNA"/>
</dbReference>
<dbReference type="GO" id="GO:0008881">
    <property type="term" value="F:glutamate racemase activity"/>
    <property type="evidence" value="ECO:0007669"/>
    <property type="project" value="UniProtKB-UniRule"/>
</dbReference>
<evidence type="ECO:0000256" key="5">
    <source>
        <dbReference type="ARBA" id="ARBA00023235"/>
    </source>
</evidence>
<sequence length="271" mass="30088">MKQPIGILDSGVGGLTVVKEAMRQLPHESLIYIGDNARCPYGPRTNEEILTYTTQLVDYLLKFNIKMLVIACNTATAVTAKVLQERLDIPVIGVIKPGALAANRKTVSGKVGLIATETTVRSHFYEHFLWQKNAHLEVTSLACPSFVNLVESHEYHSPLAKQVVKKQLQPMIDQQVDTLILGCTHFPIISDIIQMTMGDGVTLIDSGKETISEVSYILSYENIEASNEENDTSYQFFTTGSAQMFDEIAAEWLEKPITTKHVSLNELEGDE</sequence>
<evidence type="ECO:0000256" key="2">
    <source>
        <dbReference type="ARBA" id="ARBA00013090"/>
    </source>
</evidence>
<evidence type="ECO:0000256" key="4">
    <source>
        <dbReference type="ARBA" id="ARBA00022984"/>
    </source>
</evidence>
<comment type="pathway">
    <text evidence="8">Cell wall biogenesis; peptidoglycan biosynthesis.</text>
</comment>
<dbReference type="UniPathway" id="UPA00219"/>
<evidence type="ECO:0000256" key="8">
    <source>
        <dbReference type="HAMAP-Rule" id="MF_00258"/>
    </source>
</evidence>
<dbReference type="NCBIfam" id="NF002035">
    <property type="entry name" value="PRK00865.1-3"/>
    <property type="match status" value="1"/>
</dbReference>
<dbReference type="InterPro" id="IPR004391">
    <property type="entry name" value="Glu_race"/>
</dbReference>
<name>A0A1W1Y1X3_9LACT</name>
<evidence type="ECO:0000256" key="6">
    <source>
        <dbReference type="ARBA" id="ARBA00023316"/>
    </source>
</evidence>
<evidence type="ECO:0000313" key="10">
    <source>
        <dbReference type="Proteomes" id="UP000243884"/>
    </source>
</evidence>